<dbReference type="SUPFAM" id="SSF52540">
    <property type="entry name" value="P-loop containing nucleoside triphosphate hydrolases"/>
    <property type="match status" value="1"/>
</dbReference>
<dbReference type="EMBL" id="JAESVB010000003">
    <property type="protein sequence ID" value="MCB8875350.1"/>
    <property type="molecule type" value="Genomic_DNA"/>
</dbReference>
<dbReference type="Pfam" id="PF13469">
    <property type="entry name" value="Sulfotransfer_3"/>
    <property type="match status" value="1"/>
</dbReference>
<reference evidence="1" key="1">
    <citation type="journal article" date="2021" name="Microorganisms">
        <title>Acidisoma silvae sp. nov. and Acidisomacellulosilytica sp. nov., Two Acidophilic Bacteria Isolated from Decaying Wood, Hydrolyzing Cellulose and Producing Poly-3-hydroxybutyrate.</title>
        <authorList>
            <person name="Mieszkin S."/>
            <person name="Pouder E."/>
            <person name="Uroz S."/>
            <person name="Simon-Colin C."/>
            <person name="Alain K."/>
        </authorList>
    </citation>
    <scope>NUCLEOTIDE SEQUENCE</scope>
    <source>
        <strain evidence="1">HW T2.11</strain>
    </source>
</reference>
<evidence type="ECO:0000313" key="1">
    <source>
        <dbReference type="EMBL" id="MCB8875350.1"/>
    </source>
</evidence>
<dbReference type="Proteomes" id="UP000708298">
    <property type="component" value="Unassembled WGS sequence"/>
</dbReference>
<dbReference type="RefSeq" id="WP_227321009.1">
    <property type="nucleotide sequence ID" value="NZ_JAESVB010000003.1"/>
</dbReference>
<comment type="caution">
    <text evidence="1">The sequence shown here is derived from an EMBL/GenBank/DDBJ whole genome shotgun (WGS) entry which is preliminary data.</text>
</comment>
<name>A0A963YQX7_9PROT</name>
<protein>
    <submittedName>
        <fullName evidence="1">Sulfotransferase</fullName>
    </submittedName>
</protein>
<dbReference type="AlphaFoldDB" id="A0A963YQX7"/>
<proteinExistence type="predicted"/>
<dbReference type="PANTHER" id="PTHR11783">
    <property type="entry name" value="SULFOTRANSFERASE SULT"/>
    <property type="match status" value="1"/>
</dbReference>
<keyword evidence="2" id="KW-1185">Reference proteome</keyword>
<dbReference type="InterPro" id="IPR027417">
    <property type="entry name" value="P-loop_NTPase"/>
</dbReference>
<dbReference type="Gene3D" id="3.40.50.300">
    <property type="entry name" value="P-loop containing nucleotide triphosphate hydrolases"/>
    <property type="match status" value="1"/>
</dbReference>
<gene>
    <name evidence="1" type="ORF">ASILVAE211_09175</name>
</gene>
<reference evidence="1" key="2">
    <citation type="submission" date="2021-01" db="EMBL/GenBank/DDBJ databases">
        <authorList>
            <person name="Mieszkin S."/>
            <person name="Pouder E."/>
            <person name="Alain K."/>
        </authorList>
    </citation>
    <scope>NUCLEOTIDE SEQUENCE</scope>
    <source>
        <strain evidence="1">HW T2.11</strain>
    </source>
</reference>
<evidence type="ECO:0000313" key="2">
    <source>
        <dbReference type="Proteomes" id="UP000708298"/>
    </source>
</evidence>
<organism evidence="1 2">
    <name type="scientific">Acidisoma silvae</name>
    <dbReference type="NCBI Taxonomy" id="2802396"/>
    <lineage>
        <taxon>Bacteria</taxon>
        <taxon>Pseudomonadati</taxon>
        <taxon>Pseudomonadota</taxon>
        <taxon>Alphaproteobacteria</taxon>
        <taxon>Acetobacterales</taxon>
        <taxon>Acidocellaceae</taxon>
        <taxon>Acidisoma</taxon>
    </lineage>
</organism>
<accession>A0A963YQX7</accession>
<sequence length="313" mass="34676">MVKLTGLRHDHSLVREARNAVTDWFQINEELRRIATRQIFFVGGAPRSGTTWLQQIIDQHPQASCRGEGLFAKEIFSLFDGVIAARRKSLAAKNAEIFSHTKGYPLPGDGDSRFLAASAILLALHQQADGRDCLAYGEKTPENVFAFPAFKQLFPRAKLITILRDPRDLLTSAWHFFQGKNGKNADEGTKLAFFQSAISSINQGMRVTLNLQKVDPSSCWMVTYEQLHQNPVPHVEGIFRFLGLETTPAIVGGCLAATRFDKMTGGRPAGDSANGSFLRKGIVGDWRSTLSPAMNDLILQETGWAFPIFGWVP</sequence>